<name>A0A2U1Q8W6_ARTAN</name>
<accession>A0A2U1Q8W6</accession>
<organism evidence="2 3">
    <name type="scientific">Artemisia annua</name>
    <name type="common">Sweet wormwood</name>
    <dbReference type="NCBI Taxonomy" id="35608"/>
    <lineage>
        <taxon>Eukaryota</taxon>
        <taxon>Viridiplantae</taxon>
        <taxon>Streptophyta</taxon>
        <taxon>Embryophyta</taxon>
        <taxon>Tracheophyta</taxon>
        <taxon>Spermatophyta</taxon>
        <taxon>Magnoliopsida</taxon>
        <taxon>eudicotyledons</taxon>
        <taxon>Gunneridae</taxon>
        <taxon>Pentapetalae</taxon>
        <taxon>asterids</taxon>
        <taxon>campanulids</taxon>
        <taxon>Asterales</taxon>
        <taxon>Asteraceae</taxon>
        <taxon>Asteroideae</taxon>
        <taxon>Anthemideae</taxon>
        <taxon>Artemisiinae</taxon>
        <taxon>Artemisia</taxon>
    </lineage>
</organism>
<sequence length="159" mass="19146">MSREEYADILYETTRDVGVPEKLMKKMSEISSYNKKEKKSKIEKSKKKEEKKEKKRKIEKSKKKEEKKKKKMMLKKGYYDDEDNKAEKFVMKEKNIMLKKETYAGFDPKDPEIFTHGYYKSPENEEFMLLMDKMMNEHPDKHILLTKKAKLELMGIKEV</sequence>
<dbReference type="EMBL" id="PKPP01000314">
    <property type="protein sequence ID" value="PWA94454.1"/>
    <property type="molecule type" value="Genomic_DNA"/>
</dbReference>
<reference evidence="2 3" key="1">
    <citation type="journal article" date="2018" name="Mol. Plant">
        <title>The genome of Artemisia annua provides insight into the evolution of Asteraceae family and artemisinin biosynthesis.</title>
        <authorList>
            <person name="Shen Q."/>
            <person name="Zhang L."/>
            <person name="Liao Z."/>
            <person name="Wang S."/>
            <person name="Yan T."/>
            <person name="Shi P."/>
            <person name="Liu M."/>
            <person name="Fu X."/>
            <person name="Pan Q."/>
            <person name="Wang Y."/>
            <person name="Lv Z."/>
            <person name="Lu X."/>
            <person name="Zhang F."/>
            <person name="Jiang W."/>
            <person name="Ma Y."/>
            <person name="Chen M."/>
            <person name="Hao X."/>
            <person name="Li L."/>
            <person name="Tang Y."/>
            <person name="Lv G."/>
            <person name="Zhou Y."/>
            <person name="Sun X."/>
            <person name="Brodelius P.E."/>
            <person name="Rose J.K.C."/>
            <person name="Tang K."/>
        </authorList>
    </citation>
    <scope>NUCLEOTIDE SEQUENCE [LARGE SCALE GENOMIC DNA]</scope>
    <source>
        <strain evidence="3">cv. Huhao1</strain>
        <tissue evidence="2">Leaf</tissue>
    </source>
</reference>
<dbReference type="AlphaFoldDB" id="A0A2U1Q8W6"/>
<proteinExistence type="predicted"/>
<protein>
    <submittedName>
        <fullName evidence="2">Uncharacterized protein</fullName>
    </submittedName>
</protein>
<feature type="compositionally biased region" description="Basic residues" evidence="1">
    <location>
        <begin position="53"/>
        <end position="73"/>
    </location>
</feature>
<feature type="region of interest" description="Disordered" evidence="1">
    <location>
        <begin position="28"/>
        <end position="73"/>
    </location>
</feature>
<evidence type="ECO:0000313" key="2">
    <source>
        <dbReference type="EMBL" id="PWA94454.1"/>
    </source>
</evidence>
<gene>
    <name evidence="2" type="ORF">CTI12_AA062190</name>
</gene>
<dbReference type="Proteomes" id="UP000245207">
    <property type="component" value="Unassembled WGS sequence"/>
</dbReference>
<evidence type="ECO:0000256" key="1">
    <source>
        <dbReference type="SAM" id="MobiDB-lite"/>
    </source>
</evidence>
<comment type="caution">
    <text evidence="2">The sequence shown here is derived from an EMBL/GenBank/DDBJ whole genome shotgun (WGS) entry which is preliminary data.</text>
</comment>
<evidence type="ECO:0000313" key="3">
    <source>
        <dbReference type="Proteomes" id="UP000245207"/>
    </source>
</evidence>
<feature type="compositionally biased region" description="Basic and acidic residues" evidence="1">
    <location>
        <begin position="40"/>
        <end position="52"/>
    </location>
</feature>
<keyword evidence="3" id="KW-1185">Reference proteome</keyword>